<keyword evidence="1" id="KW-0732">Signal</keyword>
<proteinExistence type="predicted"/>
<sequence length="225" mass="25466">MKQFLFIFSLLSFTMIGAQSVTISKMTNIHENKDKHLYKIEDTNKAEYLGEIEIGGFSNDDALMFSNIYTKAKKMGANAFKLRPIETIDGKLEPFDPNHYFLSVYYVPSESSEKEENNIAFLIGSPSVSQKIGVNKERITLPERSFKKIKLNPGEIYTISTLKFLGSSIKLTASDNENTNYFQVSGFKVKSNPYGQAGINLKSGDIIRLEKSYGMFLTTIYQEIK</sequence>
<evidence type="ECO:0000313" key="2">
    <source>
        <dbReference type="EMBL" id="AQX50145.1"/>
    </source>
</evidence>
<evidence type="ECO:0000313" key="3">
    <source>
        <dbReference type="EMBL" id="OPB50834.1"/>
    </source>
</evidence>
<dbReference type="EMBL" id="MAHS01000005">
    <property type="protein sequence ID" value="OPB50834.1"/>
    <property type="molecule type" value="Genomic_DNA"/>
</dbReference>
<name>A0A1T3DHM1_9FLAO</name>
<feature type="signal peptide" evidence="1">
    <location>
        <begin position="1"/>
        <end position="18"/>
    </location>
</feature>
<protein>
    <recommendedName>
        <fullName evidence="5">Molecular chaperone GroES</fullName>
    </recommendedName>
</protein>
<reference evidence="3" key="2">
    <citation type="submission" date="2016-06" db="EMBL/GenBank/DDBJ databases">
        <authorList>
            <person name="Nicholson A.C."/>
        </authorList>
    </citation>
    <scope>NUCLEOTIDE SEQUENCE [LARGE SCALE GENOMIC DNA]</scope>
    <source>
        <strain evidence="3">E6809</strain>
    </source>
</reference>
<dbReference type="RefSeq" id="WP_024568240.1">
    <property type="nucleotide sequence ID" value="NZ_BQKS01000020.1"/>
</dbReference>
<evidence type="ECO:0000313" key="4">
    <source>
        <dbReference type="Proteomes" id="UP000189738"/>
    </source>
</evidence>
<reference evidence="2 4" key="1">
    <citation type="submission" date="2016-02" db="EMBL/GenBank/DDBJ databases">
        <authorList>
            <person name="Nicholson A.C."/>
            <person name="Humrighouse B.W."/>
            <person name="Loparev V."/>
            <person name="Emery B."/>
            <person name="Graziano J."/>
            <person name="McQuiston J.R."/>
        </authorList>
    </citation>
    <scope>NUCLEOTIDE SEQUENCE [LARGE SCALE GENOMIC DNA]</scope>
    <source>
        <strain evidence="2 4">E6809</strain>
    </source>
</reference>
<dbReference type="EMBL" id="CP014339">
    <property type="protein sequence ID" value="AQX50145.1"/>
    <property type="molecule type" value="Genomic_DNA"/>
</dbReference>
<feature type="chain" id="PRO_5014546562" description="Molecular chaperone GroES" evidence="1">
    <location>
        <begin position="19"/>
        <end position="225"/>
    </location>
</feature>
<evidence type="ECO:0000256" key="1">
    <source>
        <dbReference type="SAM" id="SignalP"/>
    </source>
</evidence>
<organism evidence="3">
    <name type="scientific">Elizabethkingia anophelis</name>
    <dbReference type="NCBI Taxonomy" id="1117645"/>
    <lineage>
        <taxon>Bacteria</taxon>
        <taxon>Pseudomonadati</taxon>
        <taxon>Bacteroidota</taxon>
        <taxon>Flavobacteriia</taxon>
        <taxon>Flavobacteriales</taxon>
        <taxon>Weeksellaceae</taxon>
        <taxon>Elizabethkingia</taxon>
    </lineage>
</organism>
<gene>
    <name evidence="2" type="ORF">AYC66_05395</name>
    <name evidence="3" type="ORF">BAY09_18855</name>
</gene>
<evidence type="ECO:0008006" key="5">
    <source>
        <dbReference type="Google" id="ProtNLM"/>
    </source>
</evidence>
<dbReference type="AlphaFoldDB" id="A0A1T3DHM1"/>
<dbReference type="Proteomes" id="UP000189738">
    <property type="component" value="Chromosome"/>
</dbReference>
<accession>A0A1T3DHM1</accession>